<evidence type="ECO:0000256" key="2">
    <source>
        <dbReference type="SAM" id="Phobius"/>
    </source>
</evidence>
<keyword evidence="2" id="KW-0472">Membrane</keyword>
<feature type="chain" id="PRO_5045040900" evidence="3">
    <location>
        <begin position="37"/>
        <end position="168"/>
    </location>
</feature>
<reference evidence="5" key="1">
    <citation type="journal article" date="2019" name="Int. J. Syst. Evol. Microbiol.">
        <title>The Global Catalogue of Microorganisms (GCM) 10K type strain sequencing project: providing services to taxonomists for standard genome sequencing and annotation.</title>
        <authorList>
            <consortium name="The Broad Institute Genomics Platform"/>
            <consortium name="The Broad Institute Genome Sequencing Center for Infectious Disease"/>
            <person name="Wu L."/>
            <person name="Ma J."/>
        </authorList>
    </citation>
    <scope>NUCLEOTIDE SEQUENCE [LARGE SCALE GENOMIC DNA]</scope>
    <source>
        <strain evidence="5">JCM 9373</strain>
    </source>
</reference>
<feature type="region of interest" description="Disordered" evidence="1">
    <location>
        <begin position="148"/>
        <end position="168"/>
    </location>
</feature>
<dbReference type="PROSITE" id="PS51257">
    <property type="entry name" value="PROKAR_LIPOPROTEIN"/>
    <property type="match status" value="1"/>
</dbReference>
<protein>
    <submittedName>
        <fullName evidence="4">Uncharacterized protein</fullName>
    </submittedName>
</protein>
<comment type="caution">
    <text evidence="4">The sequence shown here is derived from an EMBL/GenBank/DDBJ whole genome shotgun (WGS) entry which is preliminary data.</text>
</comment>
<keyword evidence="2" id="KW-0812">Transmembrane</keyword>
<name>A0ABP6NRK7_9ACTN</name>
<proteinExistence type="predicted"/>
<evidence type="ECO:0000256" key="1">
    <source>
        <dbReference type="SAM" id="MobiDB-lite"/>
    </source>
</evidence>
<dbReference type="Proteomes" id="UP001500320">
    <property type="component" value="Unassembled WGS sequence"/>
</dbReference>
<keyword evidence="2" id="KW-1133">Transmembrane helix</keyword>
<keyword evidence="3" id="KW-0732">Signal</keyword>
<dbReference type="EMBL" id="BAAAUT010000049">
    <property type="protein sequence ID" value="GAA3154938.1"/>
    <property type="molecule type" value="Genomic_DNA"/>
</dbReference>
<feature type="transmembrane region" description="Helical" evidence="2">
    <location>
        <begin position="46"/>
        <end position="66"/>
    </location>
</feature>
<keyword evidence="5" id="KW-1185">Reference proteome</keyword>
<sequence length="168" mass="17804">MTTTHGRYARMPTPRQLVLPAAAGGCLALAALAALAATGAVPASDAVVLGVVLLLLGAQALVLLTVRRADGKAMRVDARTKRCEAELARLSAATERLDARLDEIAGLLAERRHRHDEDLREILASLGEDRLHAMSLRQEVARLADLLPRPDGAAPEPARRRAAAESGT</sequence>
<evidence type="ECO:0000256" key="3">
    <source>
        <dbReference type="SAM" id="SignalP"/>
    </source>
</evidence>
<evidence type="ECO:0000313" key="4">
    <source>
        <dbReference type="EMBL" id="GAA3154938.1"/>
    </source>
</evidence>
<feature type="compositionally biased region" description="Basic and acidic residues" evidence="1">
    <location>
        <begin position="157"/>
        <end position="168"/>
    </location>
</feature>
<gene>
    <name evidence="4" type="ORF">GCM10010466_52370</name>
</gene>
<feature type="signal peptide" evidence="3">
    <location>
        <begin position="1"/>
        <end position="36"/>
    </location>
</feature>
<accession>A0ABP6NRK7</accession>
<evidence type="ECO:0000313" key="5">
    <source>
        <dbReference type="Proteomes" id="UP001500320"/>
    </source>
</evidence>
<organism evidence="4 5">
    <name type="scientific">Planomonospora alba</name>
    <dbReference type="NCBI Taxonomy" id="161354"/>
    <lineage>
        <taxon>Bacteria</taxon>
        <taxon>Bacillati</taxon>
        <taxon>Actinomycetota</taxon>
        <taxon>Actinomycetes</taxon>
        <taxon>Streptosporangiales</taxon>
        <taxon>Streptosporangiaceae</taxon>
        <taxon>Planomonospora</taxon>
    </lineage>
</organism>